<comment type="similarity">
    <text evidence="3 16">Belongs to the XPF family.</text>
</comment>
<dbReference type="OrthoDB" id="5963188at2759"/>
<dbReference type="VEuPathDB" id="FungiDB:AMAG_02578"/>
<dbReference type="GO" id="GO:0005634">
    <property type="term" value="C:nucleus"/>
    <property type="evidence" value="ECO:0007669"/>
    <property type="project" value="UniProtKB-SubCell"/>
</dbReference>
<feature type="compositionally biased region" description="Basic and acidic residues" evidence="17">
    <location>
        <begin position="83"/>
        <end position="100"/>
    </location>
</feature>
<keyword evidence="14" id="KW-0469">Meiosis</keyword>
<keyword evidence="7 16" id="KW-0255">Endonuclease</keyword>
<dbReference type="SUPFAM" id="SSF47802">
    <property type="entry name" value="DNA polymerase beta, N-terminal domain-like"/>
    <property type="match status" value="1"/>
</dbReference>
<evidence type="ECO:0000256" key="7">
    <source>
        <dbReference type="ARBA" id="ARBA00022759"/>
    </source>
</evidence>
<dbReference type="GO" id="GO:0003677">
    <property type="term" value="F:DNA binding"/>
    <property type="evidence" value="ECO:0007669"/>
    <property type="project" value="UniProtKB-UniRule"/>
</dbReference>
<evidence type="ECO:0000256" key="8">
    <source>
        <dbReference type="ARBA" id="ARBA00022763"/>
    </source>
</evidence>
<dbReference type="InterPro" id="IPR047416">
    <property type="entry name" value="XPF_nuclease_Mus81"/>
</dbReference>
<evidence type="ECO:0000256" key="6">
    <source>
        <dbReference type="ARBA" id="ARBA00022723"/>
    </source>
</evidence>
<dbReference type="InterPro" id="IPR006166">
    <property type="entry name" value="ERCC4_domain"/>
</dbReference>
<feature type="domain" description="ERCC4" evidence="18">
    <location>
        <begin position="698"/>
        <end position="812"/>
    </location>
</feature>
<comment type="cofactor">
    <cofactor evidence="1 16">
        <name>Mg(2+)</name>
        <dbReference type="ChEBI" id="CHEBI:18420"/>
    </cofactor>
</comment>
<dbReference type="EMBL" id="GG745330">
    <property type="protein sequence ID" value="KNE56802.1"/>
    <property type="molecule type" value="Genomic_DNA"/>
</dbReference>
<evidence type="ECO:0000256" key="11">
    <source>
        <dbReference type="ARBA" id="ARBA00023172"/>
    </source>
</evidence>
<dbReference type="InterPro" id="IPR033309">
    <property type="entry name" value="Mus81"/>
</dbReference>
<dbReference type="GO" id="GO:0006308">
    <property type="term" value="P:DNA catabolic process"/>
    <property type="evidence" value="ECO:0007669"/>
    <property type="project" value="UniProtKB-UniRule"/>
</dbReference>
<dbReference type="GO" id="GO:0031573">
    <property type="term" value="P:mitotic intra-S DNA damage checkpoint signaling"/>
    <property type="evidence" value="ECO:0007669"/>
    <property type="project" value="TreeGrafter"/>
</dbReference>
<evidence type="ECO:0000256" key="2">
    <source>
        <dbReference type="ARBA" id="ARBA00004123"/>
    </source>
</evidence>
<dbReference type="OMA" id="RTMERIW"/>
<dbReference type="GO" id="GO:0000727">
    <property type="term" value="P:double-strand break repair via break-induced replication"/>
    <property type="evidence" value="ECO:0007669"/>
    <property type="project" value="UniProtKB-UniRule"/>
</dbReference>
<feature type="region of interest" description="Disordered" evidence="17">
    <location>
        <begin position="167"/>
        <end position="204"/>
    </location>
</feature>
<dbReference type="CDD" id="cd20074">
    <property type="entry name" value="XPF_nuclease_Mus81"/>
    <property type="match status" value="1"/>
</dbReference>
<evidence type="ECO:0000256" key="3">
    <source>
        <dbReference type="ARBA" id="ARBA00010015"/>
    </source>
</evidence>
<evidence type="ECO:0000256" key="10">
    <source>
        <dbReference type="ARBA" id="ARBA00022842"/>
    </source>
</evidence>
<comment type="subunit">
    <text evidence="16">Interacts with EME1.</text>
</comment>
<dbReference type="eggNOG" id="KOG2379">
    <property type="taxonomic scope" value="Eukaryota"/>
</dbReference>
<evidence type="ECO:0000256" key="14">
    <source>
        <dbReference type="ARBA" id="ARBA00023254"/>
    </source>
</evidence>
<keyword evidence="5 16" id="KW-0540">Nuclease</keyword>
<keyword evidence="9 16" id="KW-0378">Hydrolase</keyword>
<dbReference type="Gene3D" id="1.10.10.10">
    <property type="entry name" value="Winged helix-like DNA-binding domain superfamily/Winged helix DNA-binding domain"/>
    <property type="match status" value="1"/>
</dbReference>
<feature type="compositionally biased region" description="Polar residues" evidence="17">
    <location>
        <begin position="643"/>
        <end position="653"/>
    </location>
</feature>
<feature type="compositionally biased region" description="Low complexity" evidence="17">
    <location>
        <begin position="104"/>
        <end position="123"/>
    </location>
</feature>
<dbReference type="SUPFAM" id="SSF52980">
    <property type="entry name" value="Restriction endonuclease-like"/>
    <property type="match status" value="1"/>
</dbReference>
<keyword evidence="6 16" id="KW-0479">Metal-binding</keyword>
<reference evidence="19 20" key="1">
    <citation type="submission" date="2009-11" db="EMBL/GenBank/DDBJ databases">
        <title>Annotation of Allomyces macrogynus ATCC 38327.</title>
        <authorList>
            <consortium name="The Broad Institute Genome Sequencing Platform"/>
            <person name="Russ C."/>
            <person name="Cuomo C."/>
            <person name="Burger G."/>
            <person name="Gray M.W."/>
            <person name="Holland P.W.H."/>
            <person name="King N."/>
            <person name="Lang F.B.F."/>
            <person name="Roger A.J."/>
            <person name="Ruiz-Trillo I."/>
            <person name="Young S.K."/>
            <person name="Zeng Q."/>
            <person name="Gargeya S."/>
            <person name="Fitzgerald M."/>
            <person name="Haas B."/>
            <person name="Abouelleil A."/>
            <person name="Alvarado L."/>
            <person name="Arachchi H.M."/>
            <person name="Berlin A."/>
            <person name="Chapman S.B."/>
            <person name="Gearin G."/>
            <person name="Goldberg J."/>
            <person name="Griggs A."/>
            <person name="Gujja S."/>
            <person name="Hansen M."/>
            <person name="Heiman D."/>
            <person name="Howarth C."/>
            <person name="Larimer J."/>
            <person name="Lui A."/>
            <person name="MacDonald P.J.P."/>
            <person name="McCowen C."/>
            <person name="Montmayeur A."/>
            <person name="Murphy C."/>
            <person name="Neiman D."/>
            <person name="Pearson M."/>
            <person name="Priest M."/>
            <person name="Roberts A."/>
            <person name="Saif S."/>
            <person name="Shea T."/>
            <person name="Sisk P."/>
            <person name="Stolte C."/>
            <person name="Sykes S."/>
            <person name="Wortman J."/>
            <person name="Nusbaum C."/>
            <person name="Birren B."/>
        </authorList>
    </citation>
    <scope>NUCLEOTIDE SEQUENCE [LARGE SCALE GENOMIC DNA]</scope>
    <source>
        <strain evidence="19 20">ATCC 38327</strain>
    </source>
</reference>
<dbReference type="Gene3D" id="1.10.150.670">
    <property type="entry name" value="Crossover junction endonuclease EME1, DNA-binding domain"/>
    <property type="match status" value="1"/>
</dbReference>
<dbReference type="GO" id="GO:0008821">
    <property type="term" value="F:crossover junction DNA endonuclease activity"/>
    <property type="evidence" value="ECO:0007669"/>
    <property type="project" value="UniProtKB-UniRule"/>
</dbReference>
<dbReference type="PANTHER" id="PTHR13451:SF0">
    <property type="entry name" value="CROSSOVER JUNCTION ENDONUCLEASE MUS81"/>
    <property type="match status" value="1"/>
</dbReference>
<evidence type="ECO:0000256" key="4">
    <source>
        <dbReference type="ARBA" id="ARBA00017114"/>
    </source>
</evidence>
<evidence type="ECO:0000256" key="9">
    <source>
        <dbReference type="ARBA" id="ARBA00022801"/>
    </source>
</evidence>
<keyword evidence="13 16" id="KW-0539">Nucleus</keyword>
<dbReference type="InterPro" id="IPR027421">
    <property type="entry name" value="DNA_pol_lamdba_lyase_dom_sf"/>
</dbReference>
<keyword evidence="11 16" id="KW-0233">DNA recombination</keyword>
<feature type="compositionally biased region" description="Low complexity" evidence="17">
    <location>
        <begin position="538"/>
        <end position="557"/>
    </location>
</feature>
<feature type="compositionally biased region" description="Low complexity" evidence="17">
    <location>
        <begin position="588"/>
        <end position="609"/>
    </location>
</feature>
<evidence type="ECO:0000256" key="12">
    <source>
        <dbReference type="ARBA" id="ARBA00023204"/>
    </source>
</evidence>
<gene>
    <name evidence="19" type="ORF">AMAG_02578</name>
</gene>
<comment type="subcellular location">
    <subcellularLocation>
        <location evidence="2 16">Nucleus</location>
    </subcellularLocation>
</comment>
<evidence type="ECO:0000313" key="19">
    <source>
        <dbReference type="EMBL" id="KNE56802.1"/>
    </source>
</evidence>
<keyword evidence="10 16" id="KW-0460">Magnesium</keyword>
<feature type="compositionally biased region" description="Pro residues" evidence="17">
    <location>
        <begin position="574"/>
        <end position="587"/>
    </location>
</feature>
<accession>A0A0L0S2J3</accession>
<comment type="function">
    <text evidence="15 16">Interacts with EME1 to form a DNA structure-specific endonuclease with substrate preference for branched DNA structures with a 5'-end at the branch nick. Typical substrates include 3'-flap structures, D-loops, replication forks and nicked Holliday junctions. May be required in mitosis for the processing of stalled or collapsed replication fork intermediates. May be required in meiosis for the repair of meiosis-specific double strand breaks subsequent to single-end invasion (SEI).</text>
</comment>
<dbReference type="InterPro" id="IPR011335">
    <property type="entry name" value="Restrct_endonuc-II-like"/>
</dbReference>
<feature type="region of interest" description="Disordered" evidence="17">
    <location>
        <begin position="83"/>
        <end position="143"/>
    </location>
</feature>
<keyword evidence="12 16" id="KW-0234">DNA repair</keyword>
<evidence type="ECO:0000256" key="17">
    <source>
        <dbReference type="SAM" id="MobiDB-lite"/>
    </source>
</evidence>
<evidence type="ECO:0000256" key="15">
    <source>
        <dbReference type="ARBA" id="ARBA00058015"/>
    </source>
</evidence>
<dbReference type="Gene3D" id="1.10.150.110">
    <property type="entry name" value="DNA polymerase beta, N-terminal domain-like"/>
    <property type="match status" value="1"/>
</dbReference>
<evidence type="ECO:0000256" key="13">
    <source>
        <dbReference type="ARBA" id="ARBA00023242"/>
    </source>
</evidence>
<feature type="region of interest" description="Disordered" evidence="17">
    <location>
        <begin position="401"/>
        <end position="505"/>
    </location>
</feature>
<dbReference type="STRING" id="578462.A0A0L0S2J3"/>
<sequence>MPPLPNLPGNCVNRHLALILKDLLKKLQDTNPDSKLIFVYRKALSGIVNHNEYLENGHEAKKRVKGIGAMIASILDQELAKRRTTGEDDHPPSAGADDHPPPAGAAAGAAAARPAGASPPVAAARHRRSASGGGGGGGRIMATKNGRMLPVQTSVTALAVPPTMPAMLAPASPDVQPPARPASTAKKRKRSSSSSSPDAIVLSDDDDVAGADDYWDLDVAPPVPPAHRPAVPAAVPAVAAPPHPAAPPSRKRRATDYVPRFRTSNYAILLTLLEYLYSNPQQTMVPWPNLVDRGSKYCPDALRTSGRSNLKTLVDRGLVECSAATKCYFLTDEGIELAERVYQNAVGQETHLFAKPPGVTVARVPPARPPPATAAAAAAVGVARPDMAAWAPSSPSPIFDDFGLGADCSPASTPAPPPRAPSPLDDFVFAVDYSPPRGAPAPVSPPRRSSSSLGGFGYSPLRAPAPPSRPISPTIPASSPPPQRRPFFLADPESSPSPDLQHVPRWVSESPIDYDAWEREQDAPLDLDLPPPAMSTYRPPSRAAATPPLAPAPASRASTHDVVVLDDSDNEDLPLPPPPSMAVPPARPALTRASTASSAISINSSRVTPSPVPVPPPSLNTWNRHAASQPISAGSQPDPPPASQTSPYTSTASRPALARSVSTDTGLRRAAAPRPATPPPTWAPRRVRVLPADQYDIILVLDIREKLARTFGDRDTYRRDCETFRFELAKAGIKVEAAQLPVGDMLWIARARPTAAAAAYQNHPDIVLDYVVERKRIDDFVSSIKDERWKEQKWRLAQSGVPNLLYIVEESNKHTSAVIGMEAAVQTAKMQTVLWSHFNLKVTKSSAETVQWLAQMTRTMERIWRGHAVYYLLPQDVPSREQWLAYKTYGVVDPRAQTLQSMGRAEHDRIRHVQGSADRCRTAVHLSLPTFSTFSDKTQNVVLRDLFTQLLTTVRQMSHEKARFITKHFPTPKSLYMALRDTPEADRPVFLQRFAERIEHESGVPLHRKKPGEALSKTVANVFMSHQKDL</sequence>
<proteinExistence type="inferred from homology"/>
<reference evidence="20" key="2">
    <citation type="submission" date="2009-11" db="EMBL/GenBank/DDBJ databases">
        <title>The Genome Sequence of Allomyces macrogynus strain ATCC 38327.</title>
        <authorList>
            <consortium name="The Broad Institute Genome Sequencing Platform"/>
            <person name="Russ C."/>
            <person name="Cuomo C."/>
            <person name="Shea T."/>
            <person name="Young S.K."/>
            <person name="Zeng Q."/>
            <person name="Koehrsen M."/>
            <person name="Haas B."/>
            <person name="Borodovsky M."/>
            <person name="Guigo R."/>
            <person name="Alvarado L."/>
            <person name="Berlin A."/>
            <person name="Borenstein D."/>
            <person name="Chen Z."/>
            <person name="Engels R."/>
            <person name="Freedman E."/>
            <person name="Gellesch M."/>
            <person name="Goldberg J."/>
            <person name="Griggs A."/>
            <person name="Gujja S."/>
            <person name="Heiman D."/>
            <person name="Hepburn T."/>
            <person name="Howarth C."/>
            <person name="Jen D."/>
            <person name="Larson L."/>
            <person name="Lewis B."/>
            <person name="Mehta T."/>
            <person name="Park D."/>
            <person name="Pearson M."/>
            <person name="Roberts A."/>
            <person name="Saif S."/>
            <person name="Shenoy N."/>
            <person name="Sisk P."/>
            <person name="Stolte C."/>
            <person name="Sykes S."/>
            <person name="Walk T."/>
            <person name="White J."/>
            <person name="Yandava C."/>
            <person name="Burger G."/>
            <person name="Gray M.W."/>
            <person name="Holland P.W.H."/>
            <person name="King N."/>
            <person name="Lang F.B.F."/>
            <person name="Roger A.J."/>
            <person name="Ruiz-Trillo I."/>
            <person name="Lander E."/>
            <person name="Nusbaum C."/>
        </authorList>
    </citation>
    <scope>NUCLEOTIDE SEQUENCE [LARGE SCALE GENOMIC DNA]</scope>
    <source>
        <strain evidence="20">ATCC 38327</strain>
    </source>
</reference>
<name>A0A0L0S2J3_ALLM3</name>
<dbReference type="Gene3D" id="3.40.50.10130">
    <property type="match status" value="1"/>
</dbReference>
<feature type="region of interest" description="Disordered" evidence="17">
    <location>
        <begin position="524"/>
        <end position="685"/>
    </location>
</feature>
<dbReference type="InterPro" id="IPR036388">
    <property type="entry name" value="WH-like_DNA-bd_sf"/>
</dbReference>
<evidence type="ECO:0000256" key="16">
    <source>
        <dbReference type="RuleBase" id="RU369042"/>
    </source>
</evidence>
<organism evidence="19 20">
    <name type="scientific">Allomyces macrogynus (strain ATCC 38327)</name>
    <name type="common">Allomyces javanicus var. macrogynus</name>
    <dbReference type="NCBI Taxonomy" id="578462"/>
    <lineage>
        <taxon>Eukaryota</taxon>
        <taxon>Fungi</taxon>
        <taxon>Fungi incertae sedis</taxon>
        <taxon>Blastocladiomycota</taxon>
        <taxon>Blastocladiomycetes</taxon>
        <taxon>Blastocladiales</taxon>
        <taxon>Blastocladiaceae</taxon>
        <taxon>Allomyces</taxon>
    </lineage>
</organism>
<dbReference type="SMART" id="SM00891">
    <property type="entry name" value="ERCC4"/>
    <property type="match status" value="1"/>
</dbReference>
<feature type="compositionally biased region" description="Low complexity" evidence="17">
    <location>
        <begin position="446"/>
        <end position="462"/>
    </location>
</feature>
<dbReference type="GO" id="GO:0000712">
    <property type="term" value="P:resolution of meiotic recombination intermediates"/>
    <property type="evidence" value="ECO:0007669"/>
    <property type="project" value="TreeGrafter"/>
</dbReference>
<protein>
    <recommendedName>
        <fullName evidence="4 16">Crossover junction endonuclease MUS81</fullName>
        <ecNumber evidence="16">3.1.22.-</ecNumber>
    </recommendedName>
</protein>
<dbReference type="GO" id="GO:0048476">
    <property type="term" value="C:Holliday junction resolvase complex"/>
    <property type="evidence" value="ECO:0007669"/>
    <property type="project" value="UniProtKB-UniRule"/>
</dbReference>
<keyword evidence="8 16" id="KW-0227">DNA damage</keyword>
<keyword evidence="20" id="KW-1185">Reference proteome</keyword>
<evidence type="ECO:0000313" key="20">
    <source>
        <dbReference type="Proteomes" id="UP000054350"/>
    </source>
</evidence>
<dbReference type="EC" id="3.1.22.-" evidence="16"/>
<dbReference type="GO" id="GO:0048257">
    <property type="term" value="F:3'-flap endonuclease activity"/>
    <property type="evidence" value="ECO:0007669"/>
    <property type="project" value="TreeGrafter"/>
</dbReference>
<dbReference type="CDD" id="cd21036">
    <property type="entry name" value="WH_MUS81"/>
    <property type="match status" value="1"/>
</dbReference>
<dbReference type="InterPro" id="IPR042530">
    <property type="entry name" value="EME1/EME2_C"/>
</dbReference>
<evidence type="ECO:0000259" key="18">
    <source>
        <dbReference type="SMART" id="SM00891"/>
    </source>
</evidence>
<evidence type="ECO:0000256" key="5">
    <source>
        <dbReference type="ARBA" id="ARBA00022722"/>
    </source>
</evidence>
<dbReference type="InterPro" id="IPR047417">
    <property type="entry name" value="WHD_MUS81"/>
</dbReference>
<dbReference type="GO" id="GO:0046872">
    <property type="term" value="F:metal ion binding"/>
    <property type="evidence" value="ECO:0007669"/>
    <property type="project" value="UniProtKB-UniRule"/>
</dbReference>
<dbReference type="FunFam" id="3.40.50.10130:FF:000005">
    <property type="entry name" value="crossover junction endonuclease MUS81 isoform X1"/>
    <property type="match status" value="1"/>
</dbReference>
<dbReference type="Proteomes" id="UP000054350">
    <property type="component" value="Unassembled WGS sequence"/>
</dbReference>
<dbReference type="PANTHER" id="PTHR13451">
    <property type="entry name" value="CLASS II CROSSOVER JUNCTION ENDONUCLEASE MUS81"/>
    <property type="match status" value="1"/>
</dbReference>
<evidence type="ECO:0000256" key="1">
    <source>
        <dbReference type="ARBA" id="ARBA00001946"/>
    </source>
</evidence>
<dbReference type="Pfam" id="PF02732">
    <property type="entry name" value="ERCC4"/>
    <property type="match status" value="1"/>
</dbReference>
<dbReference type="AlphaFoldDB" id="A0A0L0S2J3"/>